<evidence type="ECO:0000313" key="2">
    <source>
        <dbReference type="EMBL" id="QQM30334.1"/>
    </source>
</evidence>
<dbReference type="EMBL" id="CP066786">
    <property type="protein sequence ID" value="QQM30334.1"/>
    <property type="molecule type" value="Genomic_DNA"/>
</dbReference>
<organism evidence="2 3">
    <name type="scientific">Martelella lutilitoris</name>
    <dbReference type="NCBI Taxonomy" id="2583532"/>
    <lineage>
        <taxon>Bacteria</taxon>
        <taxon>Pseudomonadati</taxon>
        <taxon>Pseudomonadota</taxon>
        <taxon>Alphaproteobacteria</taxon>
        <taxon>Hyphomicrobiales</taxon>
        <taxon>Aurantimonadaceae</taxon>
        <taxon>Martelella</taxon>
    </lineage>
</organism>
<name>A0A7T7KLX9_9HYPH</name>
<proteinExistence type="predicted"/>
<reference evidence="2 3" key="1">
    <citation type="submission" date="2020-12" db="EMBL/GenBank/DDBJ databases">
        <authorList>
            <person name="Zheng R.K."/>
            <person name="Sun C.M."/>
        </authorList>
    </citation>
    <scope>NUCLEOTIDE SEQUENCE [LARGE SCALE GENOMIC DNA]</scope>
    <source>
        <strain evidence="2 3">ZRK001</strain>
    </source>
</reference>
<dbReference type="AlphaFoldDB" id="A0A7T7KLX9"/>
<feature type="transmembrane region" description="Helical" evidence="1">
    <location>
        <begin position="6"/>
        <end position="24"/>
    </location>
</feature>
<accession>A0A7T7KLX9</accession>
<gene>
    <name evidence="2" type="ORF">JET14_19040</name>
</gene>
<evidence type="ECO:0000313" key="3">
    <source>
        <dbReference type="Proteomes" id="UP000596083"/>
    </source>
</evidence>
<evidence type="ECO:0000256" key="1">
    <source>
        <dbReference type="SAM" id="Phobius"/>
    </source>
</evidence>
<dbReference type="Proteomes" id="UP000596083">
    <property type="component" value="Chromosome"/>
</dbReference>
<protein>
    <recommendedName>
        <fullName evidence="4">DUF1453 domain-containing protein</fullName>
    </recommendedName>
</protein>
<feature type="transmembrane region" description="Helical" evidence="1">
    <location>
        <begin position="62"/>
        <end position="82"/>
    </location>
</feature>
<sequence>MEMLVSIIAGTPIYVWVILVILVLRGAKRFQDKEVSVNRLFILPLLFLILAAHRVVSLGFAAPALQGLGLGLLLGGLAVWLLRPQRKLHPVSADRVLIEGEWHTLAMVLILFAALYVQNAGLAINPGLAKHPAFMIPVNLFVGLATGFSVARSAVYMAKARRVTAEA</sequence>
<keyword evidence="1" id="KW-1133">Transmembrane helix</keyword>
<dbReference type="Pfam" id="PF20327">
    <property type="entry name" value="DUF6622"/>
    <property type="match status" value="1"/>
</dbReference>
<dbReference type="KEGG" id="mlut:JET14_19040"/>
<keyword evidence="1" id="KW-0812">Transmembrane</keyword>
<dbReference type="RefSeq" id="WP_200335614.1">
    <property type="nucleotide sequence ID" value="NZ_CP066786.1"/>
</dbReference>
<dbReference type="InterPro" id="IPR046730">
    <property type="entry name" value="DUF6622"/>
</dbReference>
<feature type="transmembrane region" description="Helical" evidence="1">
    <location>
        <begin position="134"/>
        <end position="155"/>
    </location>
</feature>
<feature type="transmembrane region" description="Helical" evidence="1">
    <location>
        <begin position="36"/>
        <end position="56"/>
    </location>
</feature>
<feature type="transmembrane region" description="Helical" evidence="1">
    <location>
        <begin position="102"/>
        <end position="122"/>
    </location>
</feature>
<evidence type="ECO:0008006" key="4">
    <source>
        <dbReference type="Google" id="ProtNLM"/>
    </source>
</evidence>
<keyword evidence="1" id="KW-0472">Membrane</keyword>